<dbReference type="PANTHER" id="PTHR15048">
    <property type="entry name" value="STARCH-BINDING DOMAIN-CONTAINING PROTEIN 1"/>
    <property type="match status" value="1"/>
</dbReference>
<dbReference type="SMART" id="SM01065">
    <property type="entry name" value="CBM_2"/>
    <property type="match status" value="1"/>
</dbReference>
<dbReference type="GO" id="GO:0016020">
    <property type="term" value="C:membrane"/>
    <property type="evidence" value="ECO:0007669"/>
    <property type="project" value="TreeGrafter"/>
</dbReference>
<dbReference type="PANTHER" id="PTHR15048:SF0">
    <property type="entry name" value="STARCH-BINDING DOMAIN-CONTAINING PROTEIN 1"/>
    <property type="match status" value="1"/>
</dbReference>
<dbReference type="OrthoDB" id="550577at2759"/>
<dbReference type="InterPro" id="IPR013783">
    <property type="entry name" value="Ig-like_fold"/>
</dbReference>
<comment type="caution">
    <text evidence="4">The sequence shown here is derived from an EMBL/GenBank/DDBJ whole genome shotgun (WGS) entry which is preliminary data.</text>
</comment>
<organism evidence="4 5">
    <name type="scientific">Raphidocelis subcapitata</name>
    <dbReference type="NCBI Taxonomy" id="307507"/>
    <lineage>
        <taxon>Eukaryota</taxon>
        <taxon>Viridiplantae</taxon>
        <taxon>Chlorophyta</taxon>
        <taxon>core chlorophytes</taxon>
        <taxon>Chlorophyceae</taxon>
        <taxon>CS clade</taxon>
        <taxon>Sphaeropleales</taxon>
        <taxon>Selenastraceae</taxon>
        <taxon>Raphidocelis</taxon>
    </lineage>
</organism>
<accession>A0A2V0P0S1</accession>
<dbReference type="SUPFAM" id="SSF49452">
    <property type="entry name" value="Starch-binding domain-like"/>
    <property type="match status" value="1"/>
</dbReference>
<keyword evidence="1" id="KW-0175">Coiled coil</keyword>
<keyword evidence="5" id="KW-1185">Reference proteome</keyword>
<reference evidence="4 5" key="1">
    <citation type="journal article" date="2018" name="Sci. Rep.">
        <title>Raphidocelis subcapitata (=Pseudokirchneriella subcapitata) provides an insight into genome evolution and environmental adaptations in the Sphaeropleales.</title>
        <authorList>
            <person name="Suzuki S."/>
            <person name="Yamaguchi H."/>
            <person name="Nakajima N."/>
            <person name="Kawachi M."/>
        </authorList>
    </citation>
    <scope>NUCLEOTIDE SEQUENCE [LARGE SCALE GENOMIC DNA]</scope>
    <source>
        <strain evidence="4 5">NIES-35</strain>
    </source>
</reference>
<dbReference type="GO" id="GO:2001070">
    <property type="term" value="F:starch binding"/>
    <property type="evidence" value="ECO:0007669"/>
    <property type="project" value="InterPro"/>
</dbReference>
<dbReference type="InterPro" id="IPR013784">
    <property type="entry name" value="Carb-bd-like_fold"/>
</dbReference>
<evidence type="ECO:0000313" key="4">
    <source>
        <dbReference type="EMBL" id="GBF93471.1"/>
    </source>
</evidence>
<dbReference type="Proteomes" id="UP000247498">
    <property type="component" value="Unassembled WGS sequence"/>
</dbReference>
<feature type="domain" description="CBM20" evidence="3">
    <location>
        <begin position="276"/>
        <end position="387"/>
    </location>
</feature>
<sequence length="387" mass="38939">MAAPVLLQSQRACRPVVLARASTQGRPSKPVEGGDAENVTAFSRRWLPQLLAEQERAARSGNELSRIVQWADELGSKAEAALADLQQSVETLPALLGDGGAAEADGRTNGNGHSNGAAAAAAAPAAAAPDVDAALARLDGVAASIRASNARFAREFAEASPDGALRAPAPPAAPAAAGGGGGSGSASDGEGGEAAVRSRQEYLLEFMASMEAAEERMRQEEAARAAAAEAAAAAAAHAAAEAEAAAEAAARAAAAAAAEAAGGSTDDDEEEAPGPAAPRRPVALEFAVRCCTQPGQDVALVGSHPALGLWDVDAALPLAWSEGHIWRGELEVDGAEWERVEFKAVLRCGGGAVVWQGGPNCEAELGPGVAGLSLYQEFAPDAPSPGW</sequence>
<feature type="coiled-coil region" evidence="1">
    <location>
        <begin position="203"/>
        <end position="259"/>
    </location>
</feature>
<name>A0A2V0P0S1_9CHLO</name>
<evidence type="ECO:0000256" key="2">
    <source>
        <dbReference type="SAM" id="MobiDB-lite"/>
    </source>
</evidence>
<dbReference type="Pfam" id="PF00686">
    <property type="entry name" value="CBM_20"/>
    <property type="match status" value="1"/>
</dbReference>
<feature type="region of interest" description="Disordered" evidence="2">
    <location>
        <begin position="162"/>
        <end position="195"/>
    </location>
</feature>
<proteinExistence type="predicted"/>
<dbReference type="Gene3D" id="2.60.40.10">
    <property type="entry name" value="Immunoglobulins"/>
    <property type="match status" value="1"/>
</dbReference>
<dbReference type="CDD" id="cd05467">
    <property type="entry name" value="CBM20"/>
    <property type="match status" value="1"/>
</dbReference>
<evidence type="ECO:0000313" key="5">
    <source>
        <dbReference type="Proteomes" id="UP000247498"/>
    </source>
</evidence>
<dbReference type="InterPro" id="IPR002044">
    <property type="entry name" value="CBM20"/>
</dbReference>
<evidence type="ECO:0000259" key="3">
    <source>
        <dbReference type="PROSITE" id="PS51166"/>
    </source>
</evidence>
<dbReference type="EMBL" id="BDRX01000041">
    <property type="protein sequence ID" value="GBF93471.1"/>
    <property type="molecule type" value="Genomic_DNA"/>
</dbReference>
<evidence type="ECO:0000256" key="1">
    <source>
        <dbReference type="SAM" id="Coils"/>
    </source>
</evidence>
<dbReference type="InParanoid" id="A0A2V0P0S1"/>
<protein>
    <recommendedName>
        <fullName evidence="3">CBM20 domain-containing protein</fullName>
    </recommendedName>
</protein>
<dbReference type="PROSITE" id="PS51166">
    <property type="entry name" value="CBM20"/>
    <property type="match status" value="1"/>
</dbReference>
<dbReference type="AlphaFoldDB" id="A0A2V0P0S1"/>
<gene>
    <name evidence="4" type="ORF">Rsub_06604</name>
</gene>